<dbReference type="OrthoDB" id="1016806at2"/>
<accession>A0A4Y1WWQ3</accession>
<feature type="signal peptide" evidence="1">
    <location>
        <begin position="1"/>
        <end position="21"/>
    </location>
</feature>
<evidence type="ECO:0008006" key="4">
    <source>
        <dbReference type="Google" id="ProtNLM"/>
    </source>
</evidence>
<protein>
    <recommendedName>
        <fullName evidence="4">Porin</fullName>
    </recommendedName>
</protein>
<name>A0A4Y1WWQ3_9BACT</name>
<organism evidence="2 3">
    <name type="scientific">Alistipes communis</name>
    <dbReference type="NCBI Taxonomy" id="2585118"/>
    <lineage>
        <taxon>Bacteria</taxon>
        <taxon>Pseudomonadati</taxon>
        <taxon>Bacteroidota</taxon>
        <taxon>Bacteroidia</taxon>
        <taxon>Bacteroidales</taxon>
        <taxon>Rikenellaceae</taxon>
        <taxon>Alistipes</taxon>
    </lineage>
</organism>
<gene>
    <name evidence="2" type="ORF">A5CBH24_20090</name>
</gene>
<keyword evidence="1" id="KW-0732">Signal</keyword>
<sequence length="372" mass="42947">MNIRQIFGLLAAIACAGSVQAQRVGWEADFKTRFDNREFTGSSCNESQTIFLADLSTAVSYNWLDRNTLRFGVQMQKDFGDNRDYFSEVRPLASYAYRAERLGADVGIFSRDELRGDYSHAFFNDSLRVYDPTIQGMAVRYRNPKGLRAELVLNWEGMYSEYSREKFRIFGAIHKDWSREADKRWYVGGGLSMFHFANSALTEGNVVDNMLANPYVGFASKAAEVVRRNADGRPTVERPFWYDFRAGFLWAPQRDRIADEGWKTPMGGELRVRLGWKGLEFENNLYVGENLMPLFGRYGSELYAGERWYGTRDRIYNRTRLGYERSFASETIRVQAGMIFHTDGTGLYTQQVVQVSVRLGKTLYDQRNHPQR</sequence>
<proteinExistence type="predicted"/>
<dbReference type="EMBL" id="AP019735">
    <property type="protein sequence ID" value="BBL04696.1"/>
    <property type="molecule type" value="Genomic_DNA"/>
</dbReference>
<evidence type="ECO:0000256" key="1">
    <source>
        <dbReference type="SAM" id="SignalP"/>
    </source>
</evidence>
<dbReference type="Proteomes" id="UP000318946">
    <property type="component" value="Chromosome"/>
</dbReference>
<dbReference type="PROSITE" id="PS51257">
    <property type="entry name" value="PROKAR_LIPOPROTEIN"/>
    <property type="match status" value="1"/>
</dbReference>
<evidence type="ECO:0000313" key="3">
    <source>
        <dbReference type="Proteomes" id="UP000318946"/>
    </source>
</evidence>
<feature type="chain" id="PRO_5021214220" description="Porin" evidence="1">
    <location>
        <begin position="22"/>
        <end position="372"/>
    </location>
</feature>
<reference evidence="3" key="1">
    <citation type="submission" date="2019-06" db="EMBL/GenBank/DDBJ databases">
        <title>Alistipes onderdonkii subsp. vulgaris subsp. nov., Alistipes dispar sp. nov. and Alistipes communis sp. nov., isolated from human faeces, and creation of Alistipes onderdonkii subsp. onderdonkii subsp. nov.</title>
        <authorList>
            <person name="Sakamoto M."/>
            <person name="Ikeyama N."/>
            <person name="Ogata Y."/>
            <person name="Suda W."/>
            <person name="Iino T."/>
            <person name="Hattori M."/>
            <person name="Ohkuma M."/>
        </authorList>
    </citation>
    <scope>NUCLEOTIDE SEQUENCE [LARGE SCALE GENOMIC DNA]</scope>
    <source>
        <strain evidence="3">5CBH24</strain>
    </source>
</reference>
<dbReference type="RefSeq" id="WP_141413065.1">
    <property type="nucleotide sequence ID" value="NZ_AP019735.1"/>
</dbReference>
<dbReference type="GeneID" id="78342727"/>
<dbReference type="AlphaFoldDB" id="A0A4Y1WWQ3"/>
<dbReference type="KEGG" id="acou:A5CBH24_20090"/>
<keyword evidence="3" id="KW-1185">Reference proteome</keyword>
<evidence type="ECO:0000313" key="2">
    <source>
        <dbReference type="EMBL" id="BBL04696.1"/>
    </source>
</evidence>